<organism evidence="1 2">
    <name type="scientific">Duganella flavida</name>
    <dbReference type="NCBI Taxonomy" id="2692175"/>
    <lineage>
        <taxon>Bacteria</taxon>
        <taxon>Pseudomonadati</taxon>
        <taxon>Pseudomonadota</taxon>
        <taxon>Betaproteobacteria</taxon>
        <taxon>Burkholderiales</taxon>
        <taxon>Oxalobacteraceae</taxon>
        <taxon>Telluria group</taxon>
        <taxon>Duganella</taxon>
    </lineage>
</organism>
<evidence type="ECO:0000313" key="1">
    <source>
        <dbReference type="EMBL" id="MYM25760.1"/>
    </source>
</evidence>
<reference evidence="1 2" key="1">
    <citation type="submission" date="2019-12" db="EMBL/GenBank/DDBJ databases">
        <title>Novel species isolated from a subtropical stream in China.</title>
        <authorList>
            <person name="Lu H."/>
        </authorList>
    </citation>
    <scope>NUCLEOTIDE SEQUENCE [LARGE SCALE GENOMIC DNA]</scope>
    <source>
        <strain evidence="1 2">FT135W</strain>
    </source>
</reference>
<dbReference type="AlphaFoldDB" id="A0A6L8KFG2"/>
<comment type="caution">
    <text evidence="1">The sequence shown here is derived from an EMBL/GenBank/DDBJ whole genome shotgun (WGS) entry which is preliminary data.</text>
</comment>
<name>A0A6L8KFG2_9BURK</name>
<dbReference type="RefSeq" id="WP_161009200.1">
    <property type="nucleotide sequence ID" value="NZ_WWCN01000018.1"/>
</dbReference>
<proteinExistence type="predicted"/>
<keyword evidence="2" id="KW-1185">Reference proteome</keyword>
<dbReference type="EMBL" id="WWCN01000018">
    <property type="protein sequence ID" value="MYM25760.1"/>
    <property type="molecule type" value="Genomic_DNA"/>
</dbReference>
<sequence length="116" mass="12769">MKFPPKNSRGRTILEALLAEPATIYQGIERHGLLSLGQRAIQQLYDQLELDQCLIKIGVVYKLSTAARTRLVPEECTEEAGAPAEPAYRGNWQGPAMTAASARRSGAAFGLDWIRQ</sequence>
<evidence type="ECO:0000313" key="2">
    <source>
        <dbReference type="Proteomes" id="UP000479335"/>
    </source>
</evidence>
<gene>
    <name evidence="1" type="ORF">GTP46_24330</name>
</gene>
<accession>A0A6L8KFG2</accession>
<dbReference type="Proteomes" id="UP000479335">
    <property type="component" value="Unassembled WGS sequence"/>
</dbReference>
<protein>
    <submittedName>
        <fullName evidence="1">Uncharacterized protein</fullName>
    </submittedName>
</protein>